<gene>
    <name evidence="4" type="ORF">ABT58_11875</name>
</gene>
<dbReference type="SUPFAM" id="SSF51735">
    <property type="entry name" value="NAD(P)-binding Rossmann-fold domains"/>
    <property type="match status" value="1"/>
</dbReference>
<dbReference type="GO" id="GO:0016491">
    <property type="term" value="F:oxidoreductase activity"/>
    <property type="evidence" value="ECO:0007669"/>
    <property type="project" value="UniProtKB-KW"/>
</dbReference>
<sequence length="303" mass="34055">MHEVMIVSRQQARYEDLLHQAQLPDLVLTRDPQRASIILADPPAIIAQLSQFPRLRWLQSTYAGVDALMRDDLRQDYTLTNVRGCFGQLIAEYVFGLLLDNTRHFSTYHQQQQSALWQAQPYRTIAGQCMVILGTGSIGSHVARVAQAFGLRVIGVNRSGMTTEPAFTQCYAIDALPEALAQANVVVSVLPATSATHHLLNADSLAHCQNAMLFNVGRGNAVCEQGLLQAIKQGHIRHAYLDVFQQEPLPSSHPFWRHPQISVTPHIAAESFPEQVMTIFADNYRRWHQDEPLQYQVDFGRGY</sequence>
<reference evidence="4 5" key="1">
    <citation type="submission" date="2015-05" db="EMBL/GenBank/DDBJ databases">
        <title>Photobacterium galathea sp. nov.</title>
        <authorList>
            <person name="Machado H."/>
            <person name="Gram L."/>
        </authorList>
    </citation>
    <scope>NUCLEOTIDE SEQUENCE [LARGE SCALE GENOMIC DNA]</scope>
    <source>
        <strain evidence="4 5">DSM 25995</strain>
    </source>
</reference>
<dbReference type="AlphaFoldDB" id="A0A0J1GM21"/>
<evidence type="ECO:0000313" key="4">
    <source>
        <dbReference type="EMBL" id="KLV00666.1"/>
    </source>
</evidence>
<protein>
    <submittedName>
        <fullName evidence="4">2-ketoacid reductase</fullName>
    </submittedName>
</protein>
<dbReference type="Proteomes" id="UP000036426">
    <property type="component" value="Unassembled WGS sequence"/>
</dbReference>
<evidence type="ECO:0000256" key="1">
    <source>
        <dbReference type="ARBA" id="ARBA00023002"/>
    </source>
</evidence>
<dbReference type="GO" id="GO:0051287">
    <property type="term" value="F:NAD binding"/>
    <property type="evidence" value="ECO:0007669"/>
    <property type="project" value="InterPro"/>
</dbReference>
<feature type="domain" description="D-isomer specific 2-hydroxyacid dehydrogenase NAD-binding" evidence="3">
    <location>
        <begin position="95"/>
        <end position="268"/>
    </location>
</feature>
<dbReference type="OrthoDB" id="9787219at2"/>
<dbReference type="SUPFAM" id="SSF52283">
    <property type="entry name" value="Formate/glycerate dehydrogenase catalytic domain-like"/>
    <property type="match status" value="1"/>
</dbReference>
<keyword evidence="5" id="KW-1185">Reference proteome</keyword>
<accession>A0A0J1GM21</accession>
<evidence type="ECO:0000259" key="3">
    <source>
        <dbReference type="Pfam" id="PF02826"/>
    </source>
</evidence>
<dbReference type="EMBL" id="LDOV01000021">
    <property type="protein sequence ID" value="KLV00666.1"/>
    <property type="molecule type" value="Genomic_DNA"/>
</dbReference>
<evidence type="ECO:0000256" key="2">
    <source>
        <dbReference type="ARBA" id="ARBA00023027"/>
    </source>
</evidence>
<dbReference type="CDD" id="cd05300">
    <property type="entry name" value="2-Hacid_dh_1"/>
    <property type="match status" value="1"/>
</dbReference>
<dbReference type="PANTHER" id="PTHR43333:SF1">
    <property type="entry name" value="D-ISOMER SPECIFIC 2-HYDROXYACID DEHYDROGENASE NAD-BINDING DOMAIN-CONTAINING PROTEIN"/>
    <property type="match status" value="1"/>
</dbReference>
<evidence type="ECO:0000313" key="5">
    <source>
        <dbReference type="Proteomes" id="UP000036426"/>
    </source>
</evidence>
<dbReference type="InterPro" id="IPR006140">
    <property type="entry name" value="D-isomer_DH_NAD-bd"/>
</dbReference>
<organism evidence="4 5">
    <name type="scientific">Photobacterium aphoticum</name>
    <dbReference type="NCBI Taxonomy" id="754436"/>
    <lineage>
        <taxon>Bacteria</taxon>
        <taxon>Pseudomonadati</taxon>
        <taxon>Pseudomonadota</taxon>
        <taxon>Gammaproteobacteria</taxon>
        <taxon>Vibrionales</taxon>
        <taxon>Vibrionaceae</taxon>
        <taxon>Photobacterium</taxon>
    </lineage>
</organism>
<keyword evidence="2" id="KW-0520">NAD</keyword>
<name>A0A0J1GM21_9GAMM</name>
<dbReference type="Gene3D" id="3.40.50.720">
    <property type="entry name" value="NAD(P)-binding Rossmann-like Domain"/>
    <property type="match status" value="2"/>
</dbReference>
<dbReference type="PANTHER" id="PTHR43333">
    <property type="entry name" value="2-HACID_DH_C DOMAIN-CONTAINING PROTEIN"/>
    <property type="match status" value="1"/>
</dbReference>
<dbReference type="InterPro" id="IPR036291">
    <property type="entry name" value="NAD(P)-bd_dom_sf"/>
</dbReference>
<comment type="caution">
    <text evidence="4">The sequence shown here is derived from an EMBL/GenBank/DDBJ whole genome shotgun (WGS) entry which is preliminary data.</text>
</comment>
<keyword evidence="1" id="KW-0560">Oxidoreductase</keyword>
<dbReference type="FunFam" id="3.40.50.720:FF:000363">
    <property type="entry name" value="D-isomer specific 2-hydroxyacid dehydrogenase"/>
    <property type="match status" value="1"/>
</dbReference>
<dbReference type="PATRIC" id="fig|754436.4.peg.2519"/>
<dbReference type="Pfam" id="PF02826">
    <property type="entry name" value="2-Hacid_dh_C"/>
    <property type="match status" value="1"/>
</dbReference>
<proteinExistence type="predicted"/>